<evidence type="ECO:0000256" key="2">
    <source>
        <dbReference type="ARBA" id="ARBA00023015"/>
    </source>
</evidence>
<evidence type="ECO:0000313" key="6">
    <source>
        <dbReference type="EMBL" id="EYU17105.1"/>
    </source>
</evidence>
<keyword evidence="6" id="KW-0808">Transferase</keyword>
<dbReference type="SUPFAM" id="SSF46785">
    <property type="entry name" value="Winged helix' DNA-binding domain"/>
    <property type="match status" value="1"/>
</dbReference>
<name>A0A022PS18_9GAMM</name>
<dbReference type="Gene3D" id="1.10.10.10">
    <property type="entry name" value="Winged helix-like DNA-binding domain superfamily/Winged helix DNA-binding domain"/>
    <property type="match status" value="1"/>
</dbReference>
<keyword evidence="3" id="KW-0238">DNA-binding</keyword>
<dbReference type="EMBL" id="JFGV01000003">
    <property type="protein sequence ID" value="EYU17105.1"/>
    <property type="molecule type" value="Genomic_DNA"/>
</dbReference>
<keyword evidence="2" id="KW-0805">Transcription regulation</keyword>
<proteinExistence type="inferred from homology"/>
<dbReference type="InterPro" id="IPR036388">
    <property type="entry name" value="WH-like_DNA-bd_sf"/>
</dbReference>
<keyword evidence="7" id="KW-1185">Reference proteome</keyword>
<dbReference type="GO" id="GO:0006355">
    <property type="term" value="P:regulation of DNA-templated transcription"/>
    <property type="evidence" value="ECO:0007669"/>
    <property type="project" value="UniProtKB-ARBA"/>
</dbReference>
<dbReference type="PANTHER" id="PTHR18964">
    <property type="entry name" value="ROK (REPRESSOR, ORF, KINASE) FAMILY"/>
    <property type="match status" value="1"/>
</dbReference>
<dbReference type="SUPFAM" id="SSF53067">
    <property type="entry name" value="Actin-like ATPase domain"/>
    <property type="match status" value="2"/>
</dbReference>
<evidence type="ECO:0000256" key="5">
    <source>
        <dbReference type="ARBA" id="ARBA00023277"/>
    </source>
</evidence>
<comment type="similarity">
    <text evidence="1">Belongs to the ROK (NagC/XylR) family.</text>
</comment>
<dbReference type="GO" id="GO:0016301">
    <property type="term" value="F:kinase activity"/>
    <property type="evidence" value="ECO:0007669"/>
    <property type="project" value="UniProtKB-KW"/>
</dbReference>
<organism evidence="6 7">
    <name type="scientific">Photorhabdus aegyptia</name>
    <dbReference type="NCBI Taxonomy" id="2805098"/>
    <lineage>
        <taxon>Bacteria</taxon>
        <taxon>Pseudomonadati</taxon>
        <taxon>Pseudomonadota</taxon>
        <taxon>Gammaproteobacteria</taxon>
        <taxon>Enterobacterales</taxon>
        <taxon>Morganellaceae</taxon>
        <taxon>Photorhabdus</taxon>
    </lineage>
</organism>
<sequence length="403" mass="44369">MDGQPGHIDQIKQINIGTVYRLIDQYGPISRIELSKKAQLAPASITKIVRELVDAHLVMETEFLDLGFRGRPATGLKLDSESWHFLCVSINLGSLILGLRDLSSKLIVEDVLPLPVNKAKSFLDSIIDEIDAFFGRYQSRLERLTAISMTINAIVDPTKGLIHSFPYYQIQELPIGEYLHRRTGLPVFLQHETTAWTIAESLYGAAKNCQNIIQMVIDEHVGIGVIIEGQTLHAGNRGVMEIGHIQAEPDGKRCYCGNLGCLETVAGISHILSRAKQQLTVVPDSLLNGEPLTIESFCQAVNNDDTLAIDIIRDIGVKIGHIVAIMVNLFNPEKILIGSPLNASQQILYPMINECIQRHSLPAYSKQIELVATKFNNSGTLSAVASVKKALYDGSLLINLMKG</sequence>
<dbReference type="RefSeq" id="WP_036775700.1">
    <property type="nucleotide sequence ID" value="NZ_CAWLTM010000112.1"/>
</dbReference>
<dbReference type="AlphaFoldDB" id="A0A022PS18"/>
<dbReference type="PANTHER" id="PTHR18964:SF149">
    <property type="entry name" value="BIFUNCTIONAL UDP-N-ACETYLGLUCOSAMINE 2-EPIMERASE_N-ACETYLMANNOSAMINE KINASE"/>
    <property type="match status" value="1"/>
</dbReference>
<accession>A0A022PS18</accession>
<evidence type="ECO:0000313" key="7">
    <source>
        <dbReference type="Proteomes" id="UP000023464"/>
    </source>
</evidence>
<evidence type="ECO:0000256" key="4">
    <source>
        <dbReference type="ARBA" id="ARBA00023163"/>
    </source>
</evidence>
<dbReference type="GO" id="GO:0003677">
    <property type="term" value="F:DNA binding"/>
    <property type="evidence" value="ECO:0007669"/>
    <property type="project" value="UniProtKB-KW"/>
</dbReference>
<dbReference type="InterPro" id="IPR000600">
    <property type="entry name" value="ROK"/>
</dbReference>
<keyword evidence="4" id="KW-0804">Transcription</keyword>
<comment type="caution">
    <text evidence="6">The sequence shown here is derived from an EMBL/GenBank/DDBJ whole genome shotgun (WGS) entry which is preliminary data.</text>
</comment>
<dbReference type="Pfam" id="PF00480">
    <property type="entry name" value="ROK"/>
    <property type="match status" value="1"/>
</dbReference>
<evidence type="ECO:0000256" key="1">
    <source>
        <dbReference type="ARBA" id="ARBA00006479"/>
    </source>
</evidence>
<dbReference type="PATRIC" id="fig|1393736.3.peg.401"/>
<evidence type="ECO:0000256" key="3">
    <source>
        <dbReference type="ARBA" id="ARBA00023125"/>
    </source>
</evidence>
<dbReference type="InterPro" id="IPR036390">
    <property type="entry name" value="WH_DNA-bd_sf"/>
</dbReference>
<dbReference type="InterPro" id="IPR043129">
    <property type="entry name" value="ATPase_NBD"/>
</dbReference>
<dbReference type="FunFam" id="1.10.10.10:FF:000045">
    <property type="entry name" value="ROK family transcriptional regulator"/>
    <property type="match status" value="1"/>
</dbReference>
<keyword evidence="5" id="KW-0119">Carbohydrate metabolism</keyword>
<gene>
    <name evidence="6" type="ORF">BA1DRAFT_00394</name>
</gene>
<keyword evidence="6" id="KW-0418">Kinase</keyword>
<dbReference type="Proteomes" id="UP000023464">
    <property type="component" value="Unassembled WGS sequence"/>
</dbReference>
<reference evidence="6 7" key="1">
    <citation type="submission" date="2014-03" db="EMBL/GenBank/DDBJ databases">
        <title>Draft Genome of Photorhabdus luminescens BA1, an Egyptian Isolate.</title>
        <authorList>
            <person name="Ghazal S."/>
            <person name="Hurst S.G.IV."/>
            <person name="Morris K."/>
            <person name="Thomas K."/>
            <person name="Tisa L.S."/>
        </authorList>
    </citation>
    <scope>NUCLEOTIDE SEQUENCE [LARGE SCALE GENOMIC DNA]</scope>
    <source>
        <strain evidence="6 7">BA1</strain>
    </source>
</reference>
<protein>
    <submittedName>
        <fullName evidence="6">Transcriptional regulator/sugar kinase</fullName>
    </submittedName>
</protein>
<dbReference type="Gene3D" id="3.30.420.40">
    <property type="match status" value="2"/>
</dbReference>
<dbReference type="GO" id="GO:0006351">
    <property type="term" value="P:DNA-templated transcription"/>
    <property type="evidence" value="ECO:0007669"/>
    <property type="project" value="TreeGrafter"/>
</dbReference>